<reference evidence="1 2" key="1">
    <citation type="submission" date="2016-10" db="EMBL/GenBank/DDBJ databases">
        <authorList>
            <person name="Varghese N."/>
            <person name="Submissions S."/>
        </authorList>
    </citation>
    <scope>NUCLEOTIDE SEQUENCE [LARGE SCALE GENOMIC DNA]</scope>
    <source>
        <strain evidence="1 2">DSM 2373</strain>
    </source>
</reference>
<dbReference type="EMBL" id="FNFT01000004">
    <property type="protein sequence ID" value="SDK14756.1"/>
    <property type="molecule type" value="Genomic_DNA"/>
</dbReference>
<keyword evidence="2" id="KW-1185">Reference proteome</keyword>
<evidence type="ECO:0000313" key="2">
    <source>
        <dbReference type="Proteomes" id="UP000326500"/>
    </source>
</evidence>
<organism evidence="1 2">
    <name type="scientific">Methanoculleus thermophilus</name>
    <dbReference type="NCBI Taxonomy" id="2200"/>
    <lineage>
        <taxon>Archaea</taxon>
        <taxon>Methanobacteriati</taxon>
        <taxon>Methanobacteriota</taxon>
        <taxon>Stenosarchaea group</taxon>
        <taxon>Methanomicrobia</taxon>
        <taxon>Methanomicrobiales</taxon>
        <taxon>Methanomicrobiaceae</taxon>
        <taxon>Methanoculleus</taxon>
    </lineage>
</organism>
<protein>
    <submittedName>
        <fullName evidence="1">Uncharacterized protein</fullName>
    </submittedName>
</protein>
<sequence>MTLTDRSSDVVEFILNALDLPTSPEILDVGNLYEVLGQDFPFQPDMMLKAGGRLYFIEVVSRVASLDTIARMQLLRELWRRKGQELPEPVLVIAARAIHPREEQLAEKLDIQVIRLPWKPDLPLKHEYKPSKSRLTTEKSWKVVSRLLKEKSTSIRQLALREGVSYGWAHKIIGALIEQEIVERNDSYVRIVDVKRLLNGIAWERPMKNLQIAEVPIDFSESIPAARDISYMLERQKIPFAFTGYTSGGLYTGYAVRQDAVSLYLEEKHLDLFEEFFSGPSGGGIRAWIYAPDRDVFTDTRQIEGITIVSPAQTLLDLAGLGYSVMDLTKAMVDRYAAL</sequence>
<dbReference type="Proteomes" id="UP000326500">
    <property type="component" value="Unassembled WGS sequence"/>
</dbReference>
<dbReference type="SUPFAM" id="SSF46785">
    <property type="entry name" value="Winged helix' DNA-binding domain"/>
    <property type="match status" value="1"/>
</dbReference>
<dbReference type="InterPro" id="IPR036390">
    <property type="entry name" value="WH_DNA-bd_sf"/>
</dbReference>
<dbReference type="RefSeq" id="WP_066957343.1">
    <property type="nucleotide sequence ID" value="NZ_BCNX01000007.1"/>
</dbReference>
<proteinExistence type="predicted"/>
<dbReference type="AlphaFoldDB" id="A0A1G8ZI21"/>
<accession>A0A1G8ZI21</accession>
<evidence type="ECO:0000313" key="1">
    <source>
        <dbReference type="EMBL" id="SDK14756.1"/>
    </source>
</evidence>
<dbReference type="OrthoDB" id="146811at2157"/>
<name>A0A1G8ZI21_9EURY</name>
<gene>
    <name evidence="1" type="ORF">SAMN04488571_104196</name>
</gene>